<evidence type="ECO:0000313" key="1">
    <source>
        <dbReference type="EMBL" id="MFC7299849.1"/>
    </source>
</evidence>
<keyword evidence="2" id="KW-1185">Reference proteome</keyword>
<organism evidence="1 2">
    <name type="scientific">Herminiimonas aquatilis</name>
    <dbReference type="NCBI Taxonomy" id="345342"/>
    <lineage>
        <taxon>Bacteria</taxon>
        <taxon>Pseudomonadati</taxon>
        <taxon>Pseudomonadota</taxon>
        <taxon>Betaproteobacteria</taxon>
        <taxon>Burkholderiales</taxon>
        <taxon>Oxalobacteraceae</taxon>
        <taxon>Herminiimonas</taxon>
    </lineage>
</organism>
<reference evidence="2" key="1">
    <citation type="journal article" date="2019" name="Int. J. Syst. Evol. Microbiol.">
        <title>The Global Catalogue of Microorganisms (GCM) 10K type strain sequencing project: providing services to taxonomists for standard genome sequencing and annotation.</title>
        <authorList>
            <consortium name="The Broad Institute Genomics Platform"/>
            <consortium name="The Broad Institute Genome Sequencing Center for Infectious Disease"/>
            <person name="Wu L."/>
            <person name="Ma J."/>
        </authorList>
    </citation>
    <scope>NUCLEOTIDE SEQUENCE [LARGE SCALE GENOMIC DNA]</scope>
    <source>
        <strain evidence="2">CCUG 36956</strain>
    </source>
</reference>
<keyword evidence="1" id="KW-0378">Hydrolase</keyword>
<proteinExistence type="predicted"/>
<dbReference type="InterPro" id="IPR029058">
    <property type="entry name" value="AB_hydrolase_fold"/>
</dbReference>
<protein>
    <submittedName>
        <fullName evidence="1">Alpha/beta hydrolase family protein</fullName>
        <ecNumber evidence="1">3.4.-.-</ecNumber>
    </submittedName>
</protein>
<gene>
    <name evidence="1" type="ORF">ACFQO0_15525</name>
</gene>
<accession>A0ABW2J8P4</accession>
<dbReference type="PROSITE" id="PS51257">
    <property type="entry name" value="PROKAR_LIPOPROTEIN"/>
    <property type="match status" value="1"/>
</dbReference>
<dbReference type="GO" id="GO:0016787">
    <property type="term" value="F:hydrolase activity"/>
    <property type="evidence" value="ECO:0007669"/>
    <property type="project" value="UniProtKB-KW"/>
</dbReference>
<name>A0ABW2J8P4_9BURK</name>
<dbReference type="Proteomes" id="UP001596379">
    <property type="component" value="Unassembled WGS sequence"/>
</dbReference>
<evidence type="ECO:0000313" key="2">
    <source>
        <dbReference type="Proteomes" id="UP001596379"/>
    </source>
</evidence>
<dbReference type="EC" id="3.4.-.-" evidence="1"/>
<dbReference type="EMBL" id="JBHTCC010000004">
    <property type="protein sequence ID" value="MFC7299849.1"/>
    <property type="molecule type" value="Genomic_DNA"/>
</dbReference>
<sequence>MIRLKQARQASICSAVILMAVVLVAGCASSTVGRYHTVQQEAATSGFAELRFGAAPPVVGMLRTPQNDGRLPHTTSSVLWVMIEGDGRAWLNMREPSQDPTPVDAVGWRLAQNISRRNVLYLARPCQFLSSAELQACSIDDWTGARFSEKWVTRLNVAIDEARHTTHADRIAIAGYSGGGVMASLIAARRNDVALLVTVAAPLDHAAWTVYHQVSPLTGSLDVLSVREKLMRLPQMHVTGADDQVVPTLLLKDFLRVYPNDAPAELVTLPGVDHRMRPVIDISRIRSSRLLSQSIDDLDIYP</sequence>
<dbReference type="RefSeq" id="WP_382236414.1">
    <property type="nucleotide sequence ID" value="NZ_JBHTCC010000004.1"/>
</dbReference>
<comment type="caution">
    <text evidence="1">The sequence shown here is derived from an EMBL/GenBank/DDBJ whole genome shotgun (WGS) entry which is preliminary data.</text>
</comment>
<dbReference type="Gene3D" id="3.40.50.1820">
    <property type="entry name" value="alpha/beta hydrolase"/>
    <property type="match status" value="1"/>
</dbReference>
<dbReference type="SUPFAM" id="SSF53474">
    <property type="entry name" value="alpha/beta-Hydrolases"/>
    <property type="match status" value="1"/>
</dbReference>